<evidence type="ECO:0000313" key="2">
    <source>
        <dbReference type="Proteomes" id="UP000241595"/>
    </source>
</evidence>
<dbReference type="AlphaFoldDB" id="A0A2U3N547"/>
<gene>
    <name evidence="1" type="ORF">MTAB308_111</name>
</gene>
<dbReference type="Proteomes" id="UP000241595">
    <property type="component" value="Unassembled WGS sequence"/>
</dbReference>
<sequence length="290" mass="31188">VSDQLRDIRELANDTDAYREELFRRWTGLLSYRYIGRNHSAMNVGESDDTVTIRRDMRNEAGGLMVAPLAISSPEGCQTDMVAVPNPVIASVQIVDPGYDVTRIEIVGSGIVHQGRTMGYGRCKIVDADNPDRVIAFNEGQGAVIGVPPEGLGKMDVSGTELVVEDSPDLPPLWKAFGAAKRDDGRWVLPALSAELASPDAALHIGPQHVVLETAATDLAAELARTRKVQVISWHVMFMSRGKVGPFRVEGTAHGGAGGRVGVRMLLHDEGNADKAITSAAAIFDVVDLR</sequence>
<keyword evidence="2" id="KW-1185">Reference proteome</keyword>
<dbReference type="EMBL" id="FTRV01000008">
    <property type="protein sequence ID" value="SPM26636.1"/>
    <property type="molecule type" value="Genomic_DNA"/>
</dbReference>
<dbReference type="STRING" id="1841859.GCA_900157385_00105"/>
<organism evidence="1 2">
    <name type="scientific">Mycobacterium terramassiliense</name>
    <dbReference type="NCBI Taxonomy" id="1841859"/>
    <lineage>
        <taxon>Bacteria</taxon>
        <taxon>Bacillati</taxon>
        <taxon>Actinomycetota</taxon>
        <taxon>Actinomycetes</taxon>
        <taxon>Mycobacteriales</taxon>
        <taxon>Mycobacteriaceae</taxon>
        <taxon>Mycobacterium</taxon>
    </lineage>
</organism>
<name>A0A2U3N547_9MYCO</name>
<evidence type="ECO:0000313" key="1">
    <source>
        <dbReference type="EMBL" id="SPM26636.1"/>
    </source>
</evidence>
<reference evidence="1 2" key="1">
    <citation type="submission" date="2017-01" db="EMBL/GenBank/DDBJ databases">
        <authorList>
            <consortium name="Urmite Genomes"/>
        </authorList>
    </citation>
    <scope>NUCLEOTIDE SEQUENCE [LARGE SCALE GENOMIC DNA]</scope>
    <source>
        <strain evidence="1 2">AB308</strain>
    </source>
</reference>
<feature type="non-terminal residue" evidence="1">
    <location>
        <position position="1"/>
    </location>
</feature>
<proteinExistence type="predicted"/>
<protein>
    <submittedName>
        <fullName evidence="1">Uncharacterized protein</fullName>
    </submittedName>
</protein>
<accession>A0A2U3N547</accession>